<keyword evidence="5" id="KW-1185">Reference proteome</keyword>
<dbReference type="Proteomes" id="UP000026960">
    <property type="component" value="Chromosome 3"/>
</dbReference>
<evidence type="ECO:0000259" key="3">
    <source>
        <dbReference type="Pfam" id="PF24865"/>
    </source>
</evidence>
<reference evidence="4" key="2">
    <citation type="submission" date="2015-03" db="UniProtKB">
        <authorList>
            <consortium name="EnsemblPlants"/>
        </authorList>
    </citation>
    <scope>IDENTIFICATION</scope>
</reference>
<reference evidence="4" key="1">
    <citation type="journal article" date="2009" name="Rice">
        <title>De Novo Next Generation Sequencing of Plant Genomes.</title>
        <authorList>
            <person name="Rounsley S."/>
            <person name="Marri P.R."/>
            <person name="Yu Y."/>
            <person name="He R."/>
            <person name="Sisneros N."/>
            <person name="Goicoechea J.L."/>
            <person name="Lee S.J."/>
            <person name="Angelova A."/>
            <person name="Kudrna D."/>
            <person name="Luo M."/>
            <person name="Affourtit J."/>
            <person name="Desany B."/>
            <person name="Knight J."/>
            <person name="Niazi F."/>
            <person name="Egholm M."/>
            <person name="Wing R.A."/>
        </authorList>
    </citation>
    <scope>NUCLEOTIDE SEQUENCE [LARGE SCALE GENOMIC DNA]</scope>
    <source>
        <strain evidence="4">cv. IRGC 105608</strain>
    </source>
</reference>
<dbReference type="EnsemblPlants" id="OBART03G14400.1">
    <property type="protein sequence ID" value="OBART03G14400.1"/>
    <property type="gene ID" value="OBART03G14400"/>
</dbReference>
<evidence type="ECO:0000313" key="4">
    <source>
        <dbReference type="EnsemblPlants" id="OBART03G14400.1"/>
    </source>
</evidence>
<evidence type="ECO:0000256" key="1">
    <source>
        <dbReference type="SAM" id="MobiDB-lite"/>
    </source>
</evidence>
<name>A0A0D3FHI1_9ORYZ</name>
<protein>
    <recommendedName>
        <fullName evidence="3">DUF7731 domain-containing protein</fullName>
    </recommendedName>
</protein>
<dbReference type="PANTHER" id="PTHR34366:SF9">
    <property type="entry name" value="OS03G0304200 PROTEIN"/>
    <property type="match status" value="1"/>
</dbReference>
<dbReference type="Pfam" id="PF24865">
    <property type="entry name" value="DUF7731"/>
    <property type="match status" value="1"/>
</dbReference>
<dbReference type="AlphaFoldDB" id="A0A0D3FHI1"/>
<evidence type="ECO:0000313" key="5">
    <source>
        <dbReference type="Proteomes" id="UP000026960"/>
    </source>
</evidence>
<feature type="chain" id="PRO_5002261799" description="DUF7731 domain-containing protein" evidence="2">
    <location>
        <begin position="49"/>
        <end position="224"/>
    </location>
</feature>
<accession>A0A0D3FHI1</accession>
<feature type="signal peptide" evidence="2">
    <location>
        <begin position="1"/>
        <end position="48"/>
    </location>
</feature>
<feature type="domain" description="DUF7731" evidence="3">
    <location>
        <begin position="52"/>
        <end position="146"/>
    </location>
</feature>
<keyword evidence="2" id="KW-0732">Signal</keyword>
<feature type="compositionally biased region" description="Low complexity" evidence="1">
    <location>
        <begin position="159"/>
        <end position="170"/>
    </location>
</feature>
<evidence type="ECO:0000256" key="2">
    <source>
        <dbReference type="SAM" id="SignalP"/>
    </source>
</evidence>
<proteinExistence type="predicted"/>
<dbReference type="InterPro" id="IPR056633">
    <property type="entry name" value="DUF7731"/>
</dbReference>
<organism evidence="4">
    <name type="scientific">Oryza barthii</name>
    <dbReference type="NCBI Taxonomy" id="65489"/>
    <lineage>
        <taxon>Eukaryota</taxon>
        <taxon>Viridiplantae</taxon>
        <taxon>Streptophyta</taxon>
        <taxon>Embryophyta</taxon>
        <taxon>Tracheophyta</taxon>
        <taxon>Spermatophyta</taxon>
        <taxon>Magnoliopsida</taxon>
        <taxon>Liliopsida</taxon>
        <taxon>Poales</taxon>
        <taxon>Poaceae</taxon>
        <taxon>BOP clade</taxon>
        <taxon>Oryzoideae</taxon>
        <taxon>Oryzeae</taxon>
        <taxon>Oryzinae</taxon>
        <taxon>Oryza</taxon>
    </lineage>
</organism>
<dbReference type="PANTHER" id="PTHR34366">
    <property type="entry name" value="OS07G0289901 PROTEIN-RELATED"/>
    <property type="match status" value="1"/>
</dbReference>
<feature type="region of interest" description="Disordered" evidence="1">
    <location>
        <begin position="154"/>
        <end position="192"/>
    </location>
</feature>
<sequence>MPDLAVFFQKVCILFVVVIVPMDRQCPSKHFLLAAAVIFCMTIPSCKAQDAVEIVAKAALCFDNHTVINKCLQQIGIDSNARASTQGAGGAVLDASANASAALCDTPCFEHMLMMTDCMDDILSNFQGYSAGLIKGYRAVFQMSCRVVTAAAAGGGGSSSSSNGTANATVAGGGDADDRHSPSHGAAKGNSLVSRTGSAVANGAGGRRLRVGNLVWAAILAVTV</sequence>
<dbReference type="HOGENOM" id="CLU_1398282_0_0_1"/>
<dbReference type="PaxDb" id="65489-OBART03G14400.1"/>
<dbReference type="Gramene" id="OBART03G14400.1">
    <property type="protein sequence ID" value="OBART03G14400.1"/>
    <property type="gene ID" value="OBART03G14400"/>
</dbReference>